<accession>A0ABU8FW05</accession>
<dbReference type="InterPro" id="IPR013078">
    <property type="entry name" value="His_Pase_superF_clade-1"/>
</dbReference>
<dbReference type="GO" id="GO:0016787">
    <property type="term" value="F:hydrolase activity"/>
    <property type="evidence" value="ECO:0007669"/>
    <property type="project" value="UniProtKB-KW"/>
</dbReference>
<dbReference type="RefSeq" id="WP_336482443.1">
    <property type="nucleotide sequence ID" value="NZ_JBAWSV010000003.1"/>
</dbReference>
<dbReference type="Pfam" id="PF00300">
    <property type="entry name" value="His_Phos_1"/>
    <property type="match status" value="1"/>
</dbReference>
<dbReference type="PANTHER" id="PTHR48100:SF1">
    <property type="entry name" value="HISTIDINE PHOSPHATASE FAMILY PROTEIN-RELATED"/>
    <property type="match status" value="1"/>
</dbReference>
<sequence>MKKLIVVRHCTATGQECDAPLTAVGQQQAKTLANFLITEQLPIEKIISSPFARAVHSIAPYASQVQLPIQEDDRLAERILSGVPMDNWLQMLEQTFTEIDVAFPGGESTRQATERVQSLIHNIVQHQEQEVTLLVTHGNLFTLILKIFDNSIGFSTWKSLSNPDVYEITIEHGTANIHRLWGIHCETNECNYR</sequence>
<dbReference type="PANTHER" id="PTHR48100">
    <property type="entry name" value="BROAD-SPECIFICITY PHOSPHATASE YOR283W-RELATED"/>
    <property type="match status" value="1"/>
</dbReference>
<dbReference type="CDD" id="cd07067">
    <property type="entry name" value="HP_PGM_like"/>
    <property type="match status" value="1"/>
</dbReference>
<dbReference type="Proteomes" id="UP001367922">
    <property type="component" value="Unassembled WGS sequence"/>
</dbReference>
<evidence type="ECO:0000313" key="1">
    <source>
        <dbReference type="EMBL" id="MEI4830123.1"/>
    </source>
</evidence>
<dbReference type="InterPro" id="IPR050275">
    <property type="entry name" value="PGM_Phosphatase"/>
</dbReference>
<reference evidence="1 2" key="1">
    <citation type="submission" date="2024-01" db="EMBL/GenBank/DDBJ databases">
        <title>Seven novel Bacillus-like species.</title>
        <authorList>
            <person name="Liu G."/>
        </authorList>
    </citation>
    <scope>NUCLEOTIDE SEQUENCE [LARGE SCALE GENOMIC DNA]</scope>
    <source>
        <strain evidence="1 2">FJAT-53711</strain>
    </source>
</reference>
<gene>
    <name evidence="1" type="ORF">WAX78_11725</name>
</gene>
<comment type="caution">
    <text evidence="1">The sequence shown here is derived from an EMBL/GenBank/DDBJ whole genome shotgun (WGS) entry which is preliminary data.</text>
</comment>
<dbReference type="EC" id="3.1.3.-" evidence="1"/>
<dbReference type="InterPro" id="IPR029033">
    <property type="entry name" value="His_PPase_superfam"/>
</dbReference>
<dbReference type="Gene3D" id="3.40.50.1240">
    <property type="entry name" value="Phosphoglycerate mutase-like"/>
    <property type="match status" value="1"/>
</dbReference>
<dbReference type="SUPFAM" id="SSF53254">
    <property type="entry name" value="Phosphoglycerate mutase-like"/>
    <property type="match status" value="1"/>
</dbReference>
<name>A0ABU8FW05_9BACI</name>
<organism evidence="1 2">
    <name type="scientific">Bacillus yunxiaonensis</name>
    <dbReference type="NCBI Taxonomy" id="3127665"/>
    <lineage>
        <taxon>Bacteria</taxon>
        <taxon>Bacillati</taxon>
        <taxon>Bacillota</taxon>
        <taxon>Bacilli</taxon>
        <taxon>Bacillales</taxon>
        <taxon>Bacillaceae</taxon>
        <taxon>Bacillus</taxon>
    </lineage>
</organism>
<evidence type="ECO:0000313" key="2">
    <source>
        <dbReference type="Proteomes" id="UP001367922"/>
    </source>
</evidence>
<keyword evidence="1" id="KW-0378">Hydrolase</keyword>
<protein>
    <submittedName>
        <fullName evidence="1">Histidine phosphatase family protein</fullName>
        <ecNumber evidence="1">3.1.3.-</ecNumber>
    </submittedName>
</protein>
<proteinExistence type="predicted"/>
<keyword evidence="2" id="KW-1185">Reference proteome</keyword>
<dbReference type="SMART" id="SM00855">
    <property type="entry name" value="PGAM"/>
    <property type="match status" value="1"/>
</dbReference>
<dbReference type="EMBL" id="JBAWSV010000003">
    <property type="protein sequence ID" value="MEI4830123.1"/>
    <property type="molecule type" value="Genomic_DNA"/>
</dbReference>